<evidence type="ECO:0000256" key="7">
    <source>
        <dbReference type="RuleBase" id="RU000682"/>
    </source>
</evidence>
<dbReference type="Ensembl" id="ENSHHUT00000036642.1">
    <property type="protein sequence ID" value="ENSHHUP00000035226.1"/>
    <property type="gene ID" value="ENSHHUG00000022156.1"/>
</dbReference>
<dbReference type="PANTHER" id="PTHR24331:SF6">
    <property type="entry name" value="HOMEOBOX PROTEIN DBX1"/>
    <property type="match status" value="1"/>
</dbReference>
<dbReference type="InterPro" id="IPR051662">
    <property type="entry name" value="H2.0_Homeobox_NeuralPatt"/>
</dbReference>
<dbReference type="InterPro" id="IPR017970">
    <property type="entry name" value="Homeobox_CS"/>
</dbReference>
<dbReference type="PRINTS" id="PR00024">
    <property type="entry name" value="HOMEOBOX"/>
</dbReference>
<feature type="DNA-binding region" description="Homeobox" evidence="6">
    <location>
        <begin position="184"/>
        <end position="243"/>
    </location>
</feature>
<evidence type="ECO:0000256" key="1">
    <source>
        <dbReference type="ARBA" id="ARBA00022473"/>
    </source>
</evidence>
<dbReference type="PANTHER" id="PTHR24331">
    <property type="entry name" value="DBX"/>
    <property type="match status" value="1"/>
</dbReference>
<dbReference type="FunFam" id="1.10.10.60:FF:000737">
    <property type="entry name" value="Homeobox protein DBX1"/>
    <property type="match status" value="1"/>
</dbReference>
<dbReference type="InterPro" id="IPR001356">
    <property type="entry name" value="HD"/>
</dbReference>
<dbReference type="GO" id="GO:0005634">
    <property type="term" value="C:nucleus"/>
    <property type="evidence" value="ECO:0007669"/>
    <property type="project" value="UniProtKB-SubCell"/>
</dbReference>
<keyword evidence="2 6" id="KW-0238">DNA-binding</keyword>
<dbReference type="Proteomes" id="UP000314982">
    <property type="component" value="Unassembled WGS sequence"/>
</dbReference>
<evidence type="ECO:0000313" key="10">
    <source>
        <dbReference type="Ensembl" id="ENSHHUP00000035226.1"/>
    </source>
</evidence>
<feature type="compositionally biased region" description="Acidic residues" evidence="8">
    <location>
        <begin position="326"/>
        <end position="336"/>
    </location>
</feature>
<feature type="compositionally biased region" description="Basic and acidic residues" evidence="8">
    <location>
        <begin position="267"/>
        <end position="277"/>
    </location>
</feature>
<feature type="domain" description="Homeobox" evidence="9">
    <location>
        <begin position="182"/>
        <end position="242"/>
    </location>
</feature>
<dbReference type="SUPFAM" id="SSF46689">
    <property type="entry name" value="Homeodomain-like"/>
    <property type="match status" value="1"/>
</dbReference>
<dbReference type="PROSITE" id="PS00027">
    <property type="entry name" value="HOMEOBOX_1"/>
    <property type="match status" value="1"/>
</dbReference>
<name>A0A4W5M940_9TELE</name>
<evidence type="ECO:0000259" key="9">
    <source>
        <dbReference type="PROSITE" id="PS50071"/>
    </source>
</evidence>
<accession>A0A4W5M940</accession>
<feature type="compositionally biased region" description="Polar residues" evidence="8">
    <location>
        <begin position="86"/>
        <end position="105"/>
    </location>
</feature>
<evidence type="ECO:0000256" key="2">
    <source>
        <dbReference type="ARBA" id="ARBA00023125"/>
    </source>
</evidence>
<keyword evidence="4 6" id="KW-0539">Nucleus</keyword>
<feature type="compositionally biased region" description="Low complexity" evidence="8">
    <location>
        <begin position="304"/>
        <end position="320"/>
    </location>
</feature>
<dbReference type="SMART" id="SM00389">
    <property type="entry name" value="HOX"/>
    <property type="match status" value="1"/>
</dbReference>
<dbReference type="Pfam" id="PF00046">
    <property type="entry name" value="Homeodomain"/>
    <property type="match status" value="1"/>
</dbReference>
<dbReference type="InterPro" id="IPR000047">
    <property type="entry name" value="HTH_motif"/>
</dbReference>
<protein>
    <submittedName>
        <fullName evidence="10">Developing brain homeobox 1a</fullName>
    </submittedName>
</protein>
<keyword evidence="3 6" id="KW-0371">Homeobox</keyword>
<feature type="region of interest" description="Disordered" evidence="8">
    <location>
        <begin position="243"/>
        <end position="336"/>
    </location>
</feature>
<dbReference type="AlphaFoldDB" id="A0A4W5M940"/>
<dbReference type="GO" id="GO:0000981">
    <property type="term" value="F:DNA-binding transcription factor activity, RNA polymerase II-specific"/>
    <property type="evidence" value="ECO:0007669"/>
    <property type="project" value="InterPro"/>
</dbReference>
<comment type="subcellular location">
    <subcellularLocation>
        <location evidence="6 7">Nucleus</location>
    </subcellularLocation>
</comment>
<evidence type="ECO:0000256" key="8">
    <source>
        <dbReference type="SAM" id="MobiDB-lite"/>
    </source>
</evidence>
<sequence>MMIPSVLAPNAMYPGLYRPSASLPLQRSLQNAFPTHSSFLVEDLLRISRPAEYHFSRTLPSASVSPATTTTTMSFSAMPQERIVSPTASTRESCSPKTSQPSSKDPTYLKFGVSAILAPSPKTASLPPAIHHSMHPKAFSLPYFDGSFHPAFFRSTYFPASSSVVPIPGTFSWPLANRGKPRRGMLRRAVFSDVQRKALEKMFQKQKYISKPDRKKLASKLGLKDSQVKIWFQNRRMKWRNSKERELLSSGGCREQTLPTKTNPHPDLSDVGKKSSAEEDEMEEDPFGARGAPGLCHSPAAGRELSNSGGSNRSSPSLSSKHSEFSESDEEVITVS</sequence>
<reference evidence="11" key="1">
    <citation type="submission" date="2018-06" db="EMBL/GenBank/DDBJ databases">
        <title>Genome assembly of Danube salmon.</title>
        <authorList>
            <person name="Macqueen D.J."/>
            <person name="Gundappa M.K."/>
        </authorList>
    </citation>
    <scope>NUCLEOTIDE SEQUENCE [LARGE SCALE GENOMIC DNA]</scope>
</reference>
<dbReference type="InterPro" id="IPR020479">
    <property type="entry name" value="HD_metazoa"/>
</dbReference>
<organism evidence="10 11">
    <name type="scientific">Hucho hucho</name>
    <name type="common">huchen</name>
    <dbReference type="NCBI Taxonomy" id="62062"/>
    <lineage>
        <taxon>Eukaryota</taxon>
        <taxon>Metazoa</taxon>
        <taxon>Chordata</taxon>
        <taxon>Craniata</taxon>
        <taxon>Vertebrata</taxon>
        <taxon>Euteleostomi</taxon>
        <taxon>Actinopterygii</taxon>
        <taxon>Neopterygii</taxon>
        <taxon>Teleostei</taxon>
        <taxon>Protacanthopterygii</taxon>
        <taxon>Salmoniformes</taxon>
        <taxon>Salmonidae</taxon>
        <taxon>Salmoninae</taxon>
        <taxon>Hucho</taxon>
    </lineage>
</organism>
<feature type="compositionally biased region" description="Low complexity" evidence="8">
    <location>
        <begin position="64"/>
        <end position="79"/>
    </location>
</feature>
<dbReference type="PRINTS" id="PR00031">
    <property type="entry name" value="HTHREPRESSR"/>
</dbReference>
<evidence type="ECO:0000256" key="5">
    <source>
        <dbReference type="ARBA" id="ARBA00038504"/>
    </source>
</evidence>
<dbReference type="GeneTree" id="ENSGT00950000183093"/>
<proteinExistence type="inferred from homology"/>
<comment type="similarity">
    <text evidence="5">Belongs to the H2.0 homeobox family.</text>
</comment>
<dbReference type="GO" id="GO:0003677">
    <property type="term" value="F:DNA binding"/>
    <property type="evidence" value="ECO:0007669"/>
    <property type="project" value="UniProtKB-UniRule"/>
</dbReference>
<keyword evidence="11" id="KW-1185">Reference proteome</keyword>
<dbReference type="CDD" id="cd00086">
    <property type="entry name" value="homeodomain"/>
    <property type="match status" value="1"/>
</dbReference>
<evidence type="ECO:0000256" key="4">
    <source>
        <dbReference type="ARBA" id="ARBA00023242"/>
    </source>
</evidence>
<keyword evidence="1" id="KW-0217">Developmental protein</keyword>
<reference evidence="10" key="3">
    <citation type="submission" date="2025-09" db="UniProtKB">
        <authorList>
            <consortium name="Ensembl"/>
        </authorList>
    </citation>
    <scope>IDENTIFICATION</scope>
</reference>
<reference evidence="10" key="2">
    <citation type="submission" date="2025-08" db="UniProtKB">
        <authorList>
            <consortium name="Ensembl"/>
        </authorList>
    </citation>
    <scope>IDENTIFICATION</scope>
</reference>
<dbReference type="STRING" id="62062.ENSHHUP00000035226"/>
<dbReference type="InterPro" id="IPR009057">
    <property type="entry name" value="Homeodomain-like_sf"/>
</dbReference>
<dbReference type="GO" id="GO:0021515">
    <property type="term" value="P:cell differentiation in spinal cord"/>
    <property type="evidence" value="ECO:0007669"/>
    <property type="project" value="TreeGrafter"/>
</dbReference>
<evidence type="ECO:0000256" key="3">
    <source>
        <dbReference type="ARBA" id="ARBA00023155"/>
    </source>
</evidence>
<evidence type="ECO:0000313" key="11">
    <source>
        <dbReference type="Proteomes" id="UP000314982"/>
    </source>
</evidence>
<dbReference type="Gene3D" id="1.10.10.60">
    <property type="entry name" value="Homeodomain-like"/>
    <property type="match status" value="1"/>
</dbReference>
<feature type="region of interest" description="Disordered" evidence="8">
    <location>
        <begin position="64"/>
        <end position="105"/>
    </location>
</feature>
<dbReference type="PROSITE" id="PS50071">
    <property type="entry name" value="HOMEOBOX_2"/>
    <property type="match status" value="1"/>
</dbReference>
<evidence type="ECO:0000256" key="6">
    <source>
        <dbReference type="PROSITE-ProRule" id="PRU00108"/>
    </source>
</evidence>